<evidence type="ECO:0000313" key="3">
    <source>
        <dbReference type="Proteomes" id="UP001060504"/>
    </source>
</evidence>
<evidence type="ECO:0008006" key="4">
    <source>
        <dbReference type="Google" id="ProtNLM"/>
    </source>
</evidence>
<dbReference type="EMBL" id="BPRH01000471">
    <property type="protein sequence ID" value="GJF09655.1"/>
    <property type="molecule type" value="Genomic_DNA"/>
</dbReference>
<feature type="region of interest" description="Disordered" evidence="1">
    <location>
        <begin position="118"/>
        <end position="154"/>
    </location>
</feature>
<dbReference type="Proteomes" id="UP001060504">
    <property type="component" value="Unassembled WGS sequence"/>
</dbReference>
<accession>A0ABQ4V676</accession>
<organism evidence="2 3">
    <name type="scientific">Mycolicibacterium cyprinidarum</name>
    <dbReference type="NCBI Taxonomy" id="2860311"/>
    <lineage>
        <taxon>Bacteria</taxon>
        <taxon>Bacillati</taxon>
        <taxon>Actinomycetota</taxon>
        <taxon>Actinomycetes</taxon>
        <taxon>Mycobacteriales</taxon>
        <taxon>Mycobacteriaceae</taxon>
        <taxon>Mycolicibacterium</taxon>
    </lineage>
</organism>
<reference evidence="2 3" key="1">
    <citation type="submission" date="2021-08" db="EMBL/GenBank/DDBJ databases">
        <title>Draft genome sequence of Mycolicibacterium sp. NGTWS1702 strain.</title>
        <authorList>
            <person name="Matsumoto M."/>
            <person name="Tang B.C.C."/>
            <person name="Machida Y."/>
            <person name="Matoyama H."/>
            <person name="Kishihara T."/>
            <person name="Sato S."/>
            <person name="Kondo I."/>
            <person name="Sano M."/>
            <person name="Kato G."/>
        </authorList>
    </citation>
    <scope>NUCLEOTIDE SEQUENCE [LARGE SCALE GENOMIC DNA]</scope>
    <source>
        <strain evidence="2 3">NGTWSNA01</strain>
    </source>
</reference>
<proteinExistence type="predicted"/>
<comment type="caution">
    <text evidence="2">The sequence shown here is derived from an EMBL/GenBank/DDBJ whole genome shotgun (WGS) entry which is preliminary data.</text>
</comment>
<protein>
    <recommendedName>
        <fullName evidence="4">DUF222 domain-containing protein</fullName>
    </recommendedName>
</protein>
<gene>
    <name evidence="2" type="ORF">NGTWS1702_04240</name>
</gene>
<evidence type="ECO:0000256" key="1">
    <source>
        <dbReference type="SAM" id="MobiDB-lite"/>
    </source>
</evidence>
<sequence length="154" mass="16558">MANDAALPVPPKGTRQNGASLWYSMLARYTFEQYELTMLREAVRSVDELDRLADVIARSRAVTPSGGFHPAMIEARQLRITLTTLLAALRLPGDNGDTPVSVSLPQQPVALTSVPALPPRGGLHRQAQAHDLSEADLPASGLLSGAYQGRHRPA</sequence>
<name>A0ABQ4V676_9MYCO</name>
<keyword evidence="3" id="KW-1185">Reference proteome</keyword>
<evidence type="ECO:0000313" key="2">
    <source>
        <dbReference type="EMBL" id="GJF09655.1"/>
    </source>
</evidence>